<dbReference type="AlphaFoldDB" id="A0A3P7IYV5"/>
<evidence type="ECO:0000256" key="2">
    <source>
        <dbReference type="SAM" id="Phobius"/>
    </source>
</evidence>
<proteinExistence type="predicted"/>
<feature type="signal peptide" evidence="3">
    <location>
        <begin position="1"/>
        <end position="18"/>
    </location>
</feature>
<feature type="transmembrane region" description="Helical" evidence="2">
    <location>
        <begin position="240"/>
        <end position="266"/>
    </location>
</feature>
<evidence type="ECO:0000256" key="1">
    <source>
        <dbReference type="SAM" id="MobiDB-lite"/>
    </source>
</evidence>
<feature type="transmembrane region" description="Helical" evidence="2">
    <location>
        <begin position="169"/>
        <end position="189"/>
    </location>
</feature>
<keyword evidence="5" id="KW-1185">Reference proteome</keyword>
<keyword evidence="2" id="KW-0472">Membrane</keyword>
<feature type="region of interest" description="Disordered" evidence="1">
    <location>
        <begin position="492"/>
        <end position="512"/>
    </location>
</feature>
<keyword evidence="3" id="KW-0732">Signal</keyword>
<dbReference type="Proteomes" id="UP000270094">
    <property type="component" value="Unassembled WGS sequence"/>
</dbReference>
<protein>
    <submittedName>
        <fullName evidence="4">Uncharacterized protein</fullName>
    </submittedName>
</protein>
<accession>A0A3P7IYV5</accession>
<dbReference type="EMBL" id="UYYB01095722">
    <property type="protein sequence ID" value="VDM75706.1"/>
    <property type="molecule type" value="Genomic_DNA"/>
</dbReference>
<evidence type="ECO:0000313" key="5">
    <source>
        <dbReference type="Proteomes" id="UP000270094"/>
    </source>
</evidence>
<name>A0A3P7IYV5_STRVU</name>
<evidence type="ECO:0000256" key="3">
    <source>
        <dbReference type="SAM" id="SignalP"/>
    </source>
</evidence>
<sequence length="542" mass="61342">MGPSSLLMVLALFQEIGAEFRDYYDDVSEDLHEMLSNHSIDEGDDTSHLQIHEILQHYGDCRDKEWPCNKHCRLEFRQKTDKCQRPGPGDKCFGIPITYKYTRDFNIDRFPTELGVLSRYPRCWSYLGPLICATLFRPCSHHLFIEKDANGRVKIYLSRFSKMFAKSSSLFYISHAVISAAGYCFVWSLSLFDLFFTLSECSIEGISRRYAVSHSIFECFVIKRENDGVSGVCYYGLLTWWKYCVSILPIMCLALLLIGLALVIALKRKDLLKSLAVKHALNKLNRAGEEKRFKASTRFEINDGDVFACVGGAANGPIPITGDRGSENHNLLPEDSLENIFVDEFRKSHYSLSRRFHYERNFGISAKWTGVFSSPGEETGKILNLYRDALNNNCEMDNFSTFSANDQACESVPMKTAACASLGADAVTLPKLEVSTSSVDETPKISQIDVPEVEVEENKIANFDRESQEEYHEEFLNIVNKLRDELAFQQSATSSTNFNEPPNSCPVNASKVAPKEVLDKTCPQVQCQDMRQHPIEQPAQQA</sequence>
<keyword evidence="2" id="KW-1133">Transmembrane helix</keyword>
<evidence type="ECO:0000313" key="4">
    <source>
        <dbReference type="EMBL" id="VDM75706.1"/>
    </source>
</evidence>
<organism evidence="4 5">
    <name type="scientific">Strongylus vulgaris</name>
    <name type="common">Blood worm</name>
    <dbReference type="NCBI Taxonomy" id="40348"/>
    <lineage>
        <taxon>Eukaryota</taxon>
        <taxon>Metazoa</taxon>
        <taxon>Ecdysozoa</taxon>
        <taxon>Nematoda</taxon>
        <taxon>Chromadorea</taxon>
        <taxon>Rhabditida</taxon>
        <taxon>Rhabditina</taxon>
        <taxon>Rhabditomorpha</taxon>
        <taxon>Strongyloidea</taxon>
        <taxon>Strongylidae</taxon>
        <taxon>Strongylus</taxon>
    </lineage>
</organism>
<dbReference type="OrthoDB" id="5876595at2759"/>
<gene>
    <name evidence="4" type="ORF">SVUK_LOCUS10704</name>
</gene>
<feature type="chain" id="PRO_5017922592" evidence="3">
    <location>
        <begin position="19"/>
        <end position="542"/>
    </location>
</feature>
<reference evidence="4 5" key="1">
    <citation type="submission" date="2018-11" db="EMBL/GenBank/DDBJ databases">
        <authorList>
            <consortium name="Pathogen Informatics"/>
        </authorList>
    </citation>
    <scope>NUCLEOTIDE SEQUENCE [LARGE SCALE GENOMIC DNA]</scope>
</reference>
<feature type="compositionally biased region" description="Polar residues" evidence="1">
    <location>
        <begin position="492"/>
        <end position="507"/>
    </location>
</feature>
<keyword evidence="2" id="KW-0812">Transmembrane</keyword>